<accession>Q89GG7</accession>
<dbReference type="PROSITE" id="PS00356">
    <property type="entry name" value="HTH_LACI_1"/>
    <property type="match status" value="1"/>
</dbReference>
<name>Q89GG7_BRADU</name>
<organism evidence="6 7">
    <name type="scientific">Bradyrhizobium diazoefficiens (strain JCM 10833 / BCRC 13528 / IAM 13628 / NBRC 14792 / USDA 110)</name>
    <dbReference type="NCBI Taxonomy" id="224911"/>
    <lineage>
        <taxon>Bacteria</taxon>
        <taxon>Pseudomonadati</taxon>
        <taxon>Pseudomonadota</taxon>
        <taxon>Alphaproteobacteria</taxon>
        <taxon>Hyphomicrobiales</taxon>
        <taxon>Nitrobacteraceae</taxon>
        <taxon>Bradyrhizobium</taxon>
    </lineage>
</organism>
<evidence type="ECO:0000259" key="5">
    <source>
        <dbReference type="PROSITE" id="PS50932"/>
    </source>
</evidence>
<keyword evidence="3" id="KW-0804">Transcription</keyword>
<dbReference type="eggNOG" id="COG1609">
    <property type="taxonomic scope" value="Bacteria"/>
</dbReference>
<dbReference type="OrthoDB" id="7170131at2"/>
<dbReference type="InterPro" id="IPR010982">
    <property type="entry name" value="Lambda_DNA-bd_dom_sf"/>
</dbReference>
<dbReference type="InParanoid" id="Q89GG7"/>
<dbReference type="SMART" id="SM00354">
    <property type="entry name" value="HTH_LACI"/>
    <property type="match status" value="1"/>
</dbReference>
<dbReference type="Gene3D" id="1.10.260.40">
    <property type="entry name" value="lambda repressor-like DNA-binding domains"/>
    <property type="match status" value="1"/>
</dbReference>
<protein>
    <submittedName>
        <fullName evidence="6">Transcriptional regulatory protein</fullName>
    </submittedName>
</protein>
<gene>
    <name evidence="6" type="ordered locus">blr6378</name>
</gene>
<dbReference type="FunCoup" id="Q89GG7">
    <property type="interactions" value="365"/>
</dbReference>
<feature type="compositionally biased region" description="Basic residues" evidence="4">
    <location>
        <begin position="22"/>
        <end position="31"/>
    </location>
</feature>
<evidence type="ECO:0000313" key="7">
    <source>
        <dbReference type="Proteomes" id="UP000002526"/>
    </source>
</evidence>
<dbReference type="CDD" id="cd01392">
    <property type="entry name" value="HTH_LacI"/>
    <property type="match status" value="1"/>
</dbReference>
<evidence type="ECO:0000256" key="4">
    <source>
        <dbReference type="SAM" id="MobiDB-lite"/>
    </source>
</evidence>
<dbReference type="EMBL" id="BA000040">
    <property type="protein sequence ID" value="BAC51643.1"/>
    <property type="molecule type" value="Genomic_DNA"/>
</dbReference>
<dbReference type="SUPFAM" id="SSF53822">
    <property type="entry name" value="Periplasmic binding protein-like I"/>
    <property type="match status" value="1"/>
</dbReference>
<dbReference type="InterPro" id="IPR000843">
    <property type="entry name" value="HTH_LacI"/>
</dbReference>
<dbReference type="SUPFAM" id="SSF47413">
    <property type="entry name" value="lambda repressor-like DNA-binding domains"/>
    <property type="match status" value="1"/>
</dbReference>
<proteinExistence type="predicted"/>
<dbReference type="Proteomes" id="UP000002526">
    <property type="component" value="Chromosome"/>
</dbReference>
<evidence type="ECO:0000313" key="6">
    <source>
        <dbReference type="EMBL" id="BAC51643.1"/>
    </source>
</evidence>
<dbReference type="STRING" id="224911.AAV28_29450"/>
<keyword evidence="1" id="KW-0805">Transcription regulation</keyword>
<dbReference type="GO" id="GO:0003700">
    <property type="term" value="F:DNA-binding transcription factor activity"/>
    <property type="evidence" value="ECO:0000318"/>
    <property type="project" value="GO_Central"/>
</dbReference>
<dbReference type="Pfam" id="PF00356">
    <property type="entry name" value="LacI"/>
    <property type="match status" value="1"/>
</dbReference>
<evidence type="ECO:0000256" key="2">
    <source>
        <dbReference type="ARBA" id="ARBA00023125"/>
    </source>
</evidence>
<dbReference type="AlphaFoldDB" id="Q89GG7"/>
<dbReference type="PROSITE" id="PS50932">
    <property type="entry name" value="HTH_LACI_2"/>
    <property type="match status" value="1"/>
</dbReference>
<feature type="region of interest" description="Disordered" evidence="4">
    <location>
        <begin position="7"/>
        <end position="31"/>
    </location>
</feature>
<keyword evidence="7" id="KW-1185">Reference proteome</keyword>
<dbReference type="PANTHER" id="PTHR30146">
    <property type="entry name" value="LACI-RELATED TRANSCRIPTIONAL REPRESSOR"/>
    <property type="match status" value="1"/>
</dbReference>
<dbReference type="InterPro" id="IPR028082">
    <property type="entry name" value="Peripla_BP_I"/>
</dbReference>
<dbReference type="CDD" id="cd06281">
    <property type="entry name" value="PBP1_LacI-like"/>
    <property type="match status" value="1"/>
</dbReference>
<dbReference type="KEGG" id="bja:blr6378"/>
<reference evidence="7" key="1">
    <citation type="journal article" date="2002" name="DNA Res.">
        <title>Complete genomic sequence of nitrogen-fixing symbiotic bacterium Bradyrhizobium japonicum USDA110.</title>
        <authorList>
            <person name="Kaneko T."/>
            <person name="Nakamura Y."/>
            <person name="Sato S."/>
            <person name="Minamisawa K."/>
            <person name="Uchiumi T."/>
            <person name="Sasamoto S."/>
            <person name="Watanabe A."/>
            <person name="Idesawa K."/>
            <person name="Iriguchi M."/>
            <person name="Kawashima K."/>
            <person name="Kohara M."/>
            <person name="Matsumoto M."/>
            <person name="Shimpo S."/>
            <person name="Tsuruoka H."/>
            <person name="Wada T."/>
            <person name="Yamada M."/>
            <person name="Tabata S."/>
        </authorList>
    </citation>
    <scope>NUCLEOTIDE SEQUENCE [LARGE SCALE GENOMIC DNA]</scope>
    <source>
        <strain evidence="7">JCM 10833 / BCRC 13528 / IAM 13628 / NBRC 14792 / USDA 110</strain>
    </source>
</reference>
<dbReference type="GO" id="GO:0006355">
    <property type="term" value="P:regulation of DNA-templated transcription"/>
    <property type="evidence" value="ECO:0000318"/>
    <property type="project" value="GO_Central"/>
</dbReference>
<dbReference type="PATRIC" id="fig|224911.5.peg.6517"/>
<dbReference type="HOGENOM" id="CLU_037628_6_1_5"/>
<dbReference type="PhylomeDB" id="Q89GG7"/>
<dbReference type="InterPro" id="IPR046335">
    <property type="entry name" value="LacI/GalR-like_sensor"/>
</dbReference>
<dbReference type="EnsemblBacteria" id="BAC51643">
    <property type="protein sequence ID" value="BAC51643"/>
    <property type="gene ID" value="BAC51643"/>
</dbReference>
<sequence length="408" mass="45059">MYPIAHFSENRARRSDSSGGRRSPHNKTFHQRVKPTASRCWARGFFHCITSHNDSPVRDFCVKRITIRDVAKQADVSIGTASRVINGAPNVEAAYRTRVLAAIKQLGFVPNRAAQEVRKGRSREIGIIVRDITTPVLASFVRAAQDLFEEAGYGLLICSSDNRKDRELELLRRFRQRRIEGLITTTSSEVDADLAQARNDLDFPVLMFDREVDGTHDIVQVDHASGVNQAVTYLLSLGHRRILLLTGPVNIYPARARVEGYKRAFAAQKLDLDPTLVRTVGFDAATGFRETAVALERANRPSAIIAGGIDMLPGVLKAIRATHLHVPSDISVIGGADSDLALLADPAISVLRWDFTQIGATCARMLLERIEAPGTEPRRLAFAPELVVRDSCAAVALVPTQKRESRRK</sequence>
<feature type="domain" description="HTH lacI-type" evidence="5">
    <location>
        <begin position="65"/>
        <end position="119"/>
    </location>
</feature>
<evidence type="ECO:0000256" key="1">
    <source>
        <dbReference type="ARBA" id="ARBA00023015"/>
    </source>
</evidence>
<evidence type="ECO:0000256" key="3">
    <source>
        <dbReference type="ARBA" id="ARBA00023163"/>
    </source>
</evidence>
<dbReference type="Gene3D" id="3.40.50.2300">
    <property type="match status" value="2"/>
</dbReference>
<dbReference type="Pfam" id="PF13377">
    <property type="entry name" value="Peripla_BP_3"/>
    <property type="match status" value="1"/>
</dbReference>
<keyword evidence="2" id="KW-0238">DNA-binding</keyword>
<dbReference type="GO" id="GO:0000976">
    <property type="term" value="F:transcription cis-regulatory region binding"/>
    <property type="evidence" value="ECO:0000318"/>
    <property type="project" value="GO_Central"/>
</dbReference>
<dbReference type="PANTHER" id="PTHR30146:SF138">
    <property type="entry name" value="TRANSCRIPTIONAL REGULATORY PROTEIN"/>
    <property type="match status" value="1"/>
</dbReference>